<evidence type="ECO:0000313" key="1">
    <source>
        <dbReference type="Proteomes" id="UP000887565"/>
    </source>
</evidence>
<keyword evidence="1" id="KW-1185">Reference proteome</keyword>
<protein>
    <submittedName>
        <fullName evidence="2">Uncharacterized protein</fullName>
    </submittedName>
</protein>
<reference evidence="2" key="1">
    <citation type="submission" date="2022-11" db="UniProtKB">
        <authorList>
            <consortium name="WormBaseParasite"/>
        </authorList>
    </citation>
    <scope>IDENTIFICATION</scope>
</reference>
<sequence>MIKREEEVIMNENDTVVILSPNEAYLIQRRNVKTLKNAVQGNNFTYLANIDHSVSAQEPDKETKIWYLIRNWIAVMTFAV</sequence>
<name>A0A915JSK4_ROMCU</name>
<dbReference type="WBParaSite" id="nRc.2.0.1.t29290-RA">
    <property type="protein sequence ID" value="nRc.2.0.1.t29290-RA"/>
    <property type="gene ID" value="nRc.2.0.1.g29290"/>
</dbReference>
<organism evidence="1 2">
    <name type="scientific">Romanomermis culicivorax</name>
    <name type="common">Nematode worm</name>
    <dbReference type="NCBI Taxonomy" id="13658"/>
    <lineage>
        <taxon>Eukaryota</taxon>
        <taxon>Metazoa</taxon>
        <taxon>Ecdysozoa</taxon>
        <taxon>Nematoda</taxon>
        <taxon>Enoplea</taxon>
        <taxon>Dorylaimia</taxon>
        <taxon>Mermithida</taxon>
        <taxon>Mermithoidea</taxon>
        <taxon>Mermithidae</taxon>
        <taxon>Romanomermis</taxon>
    </lineage>
</organism>
<dbReference type="Proteomes" id="UP000887565">
    <property type="component" value="Unplaced"/>
</dbReference>
<evidence type="ECO:0000313" key="2">
    <source>
        <dbReference type="WBParaSite" id="nRc.2.0.1.t29290-RA"/>
    </source>
</evidence>
<accession>A0A915JSK4</accession>
<dbReference type="AlphaFoldDB" id="A0A915JSK4"/>
<proteinExistence type="predicted"/>